<reference evidence="1 2" key="1">
    <citation type="submission" date="2018-06" db="EMBL/GenBank/DDBJ databases">
        <authorList>
            <consortium name="Pathogen Informatics"/>
            <person name="Doyle S."/>
        </authorList>
    </citation>
    <scope>NUCLEOTIDE SEQUENCE [LARGE SCALE GENOMIC DNA]</scope>
    <source>
        <strain evidence="1 2">NCTC12219</strain>
    </source>
</reference>
<evidence type="ECO:0000313" key="2">
    <source>
        <dbReference type="Proteomes" id="UP000255103"/>
    </source>
</evidence>
<dbReference type="RefSeq" id="WP_115722192.1">
    <property type="nucleotide sequence ID" value="NZ_AP025204.1"/>
</dbReference>
<organism evidence="1 2">
    <name type="scientific">Helicobacter cinaedi</name>
    <dbReference type="NCBI Taxonomy" id="213"/>
    <lineage>
        <taxon>Bacteria</taxon>
        <taxon>Pseudomonadati</taxon>
        <taxon>Campylobacterota</taxon>
        <taxon>Epsilonproteobacteria</taxon>
        <taxon>Campylobacterales</taxon>
        <taxon>Helicobacteraceae</taxon>
        <taxon>Helicobacter</taxon>
    </lineage>
</organism>
<dbReference type="Proteomes" id="UP000255103">
    <property type="component" value="Unassembled WGS sequence"/>
</dbReference>
<gene>
    <name evidence="1" type="ORF">NCTC12219_01555</name>
</gene>
<protein>
    <submittedName>
        <fullName evidence="1">Uncharacterized protein</fullName>
    </submittedName>
</protein>
<accession>A0A377JUS9</accession>
<name>A0A377JUS9_9HELI</name>
<evidence type="ECO:0000313" key="1">
    <source>
        <dbReference type="EMBL" id="STP11657.1"/>
    </source>
</evidence>
<dbReference type="AlphaFoldDB" id="A0A377JUS9"/>
<sequence>MKYTQQDMARIIDVTPKTLRNWRKHKPELYKRVLLSFKYDEIVEDLQKYIKELQSLELKER</sequence>
<proteinExistence type="predicted"/>
<dbReference type="EMBL" id="UGHX01000001">
    <property type="protein sequence ID" value="STP11657.1"/>
    <property type="molecule type" value="Genomic_DNA"/>
</dbReference>